<evidence type="ECO:0000313" key="4">
    <source>
        <dbReference type="Proteomes" id="UP000236305"/>
    </source>
</evidence>
<dbReference type="AlphaFoldDB" id="A0AA44WCQ4"/>
<comment type="caution">
    <text evidence="3">The sequence shown here is derived from an EMBL/GenBank/DDBJ whole genome shotgun (WGS) entry which is preliminary data.</text>
</comment>
<evidence type="ECO:0000313" key="2">
    <source>
        <dbReference type="EMBL" id="PNH26529.1"/>
    </source>
</evidence>
<organism evidence="3 4">
    <name type="scientific">Verticillium dahliae</name>
    <name type="common">Verticillium wilt</name>
    <dbReference type="NCBI Taxonomy" id="27337"/>
    <lineage>
        <taxon>Eukaryota</taxon>
        <taxon>Fungi</taxon>
        <taxon>Dikarya</taxon>
        <taxon>Ascomycota</taxon>
        <taxon>Pezizomycotina</taxon>
        <taxon>Sordariomycetes</taxon>
        <taxon>Hypocreomycetidae</taxon>
        <taxon>Glomerellales</taxon>
        <taxon>Plectosphaerellaceae</taxon>
        <taxon>Verticillium</taxon>
    </lineage>
</organism>
<name>A0AA44WCQ4_VERDA</name>
<protein>
    <recommendedName>
        <fullName evidence="5">Zn(2)-C6 fungal-type domain-containing protein</fullName>
    </recommendedName>
</protein>
<evidence type="ECO:0000313" key="3">
    <source>
        <dbReference type="EMBL" id="PNH26640.1"/>
    </source>
</evidence>
<sequence length="208" mass="23063">MDTSDRITLRIVIWSRSPPHPSRVEKPKSLSARKRQEQFDFIELRGYDVMPCSFCQRKGWKCRMVEGVSRCSECVRRGRSCDGSGVPVNALSRITQELGKLDKKELDEEARLEELQSQVAEALSRLKRLRTQKRSLHERGVKMVNQGLQSLDELDSAEREESEAVVAVQAAGGFGVIDWSALGSFDPESLDFLGTGDTASATVGSSGS</sequence>
<keyword evidence="1" id="KW-0175">Coiled coil</keyword>
<proteinExistence type="predicted"/>
<dbReference type="EMBL" id="MPSH01000059">
    <property type="protein sequence ID" value="PNH26640.1"/>
    <property type="molecule type" value="Genomic_DNA"/>
</dbReference>
<gene>
    <name evidence="3" type="ORF">BJF96_g10003</name>
    <name evidence="2" type="ORF">BJF96_g10162</name>
</gene>
<dbReference type="EMBL" id="MPSH01000062">
    <property type="protein sequence ID" value="PNH26529.1"/>
    <property type="molecule type" value="Genomic_DNA"/>
</dbReference>
<accession>A0AA44WCQ4</accession>
<evidence type="ECO:0008006" key="5">
    <source>
        <dbReference type="Google" id="ProtNLM"/>
    </source>
</evidence>
<evidence type="ECO:0000256" key="1">
    <source>
        <dbReference type="SAM" id="Coils"/>
    </source>
</evidence>
<reference evidence="3 4" key="1">
    <citation type="submission" date="2017-12" db="EMBL/GenBank/DDBJ databases">
        <title>Comparative genomics yields insights into virulence evolution of Verticillium dahliae.</title>
        <authorList>
            <person name="Fan R."/>
            <person name="Armitage A.D."/>
            <person name="Cascant-Lopez E."/>
            <person name="Sobczyk M."/>
            <person name="Cockerton H.M."/>
            <person name="Harrison R.J."/>
        </authorList>
    </citation>
    <scope>NUCLEOTIDE SEQUENCE [LARGE SCALE GENOMIC DNA]</scope>
    <source>
        <strain evidence="3 4">12008</strain>
    </source>
</reference>
<feature type="coiled-coil region" evidence="1">
    <location>
        <begin position="98"/>
        <end position="139"/>
    </location>
</feature>
<dbReference type="Proteomes" id="UP000236305">
    <property type="component" value="Unassembled WGS sequence"/>
</dbReference>